<keyword evidence="2" id="KW-1185">Reference proteome</keyword>
<dbReference type="EMBL" id="CP002859">
    <property type="protein sequence ID" value="AEI50159.1"/>
    <property type="molecule type" value="Genomic_DNA"/>
</dbReference>
<evidence type="ECO:0000313" key="1">
    <source>
        <dbReference type="EMBL" id="AEI50159.1"/>
    </source>
</evidence>
<reference evidence="1 2" key="2">
    <citation type="journal article" date="2012" name="Stand. Genomic Sci.">
        <title>Complete genome sequence of the aquatic bacterium Runella slithyformis type strain (LSU 4(T)).</title>
        <authorList>
            <person name="Copeland A."/>
            <person name="Zhang X."/>
            <person name="Misra M."/>
            <person name="Lapidus A."/>
            <person name="Nolan M."/>
            <person name="Lucas S."/>
            <person name="Deshpande S."/>
            <person name="Cheng J.F."/>
            <person name="Tapia R."/>
            <person name="Goodwin L.A."/>
            <person name="Pitluck S."/>
            <person name="Liolios K."/>
            <person name="Pagani I."/>
            <person name="Ivanova N."/>
            <person name="Mikhailova N."/>
            <person name="Pati A."/>
            <person name="Chen A."/>
            <person name="Palaniappan K."/>
            <person name="Land M."/>
            <person name="Hauser L."/>
            <person name="Pan C."/>
            <person name="Jeffries C.D."/>
            <person name="Detter J.C."/>
            <person name="Brambilla E.M."/>
            <person name="Rohde M."/>
            <person name="Djao O.D."/>
            <person name="Goker M."/>
            <person name="Sikorski J."/>
            <person name="Tindall B.J."/>
            <person name="Woyke T."/>
            <person name="Bristow J."/>
            <person name="Eisen J.A."/>
            <person name="Markowitz V."/>
            <person name="Hugenholtz P."/>
            <person name="Kyrpides N.C."/>
            <person name="Klenk H.P."/>
            <person name="Mavromatis K."/>
        </authorList>
    </citation>
    <scope>NUCLEOTIDE SEQUENCE [LARGE SCALE GENOMIC DNA]</scope>
    <source>
        <strain evidence="2">ATCC 29530 / DSM 19594 / LMG 11500 / NCIMB 11436 / LSU 4</strain>
    </source>
</reference>
<dbReference type="Proteomes" id="UP000000493">
    <property type="component" value="Chromosome"/>
</dbReference>
<evidence type="ECO:0000313" key="2">
    <source>
        <dbReference type="Proteomes" id="UP000000493"/>
    </source>
</evidence>
<dbReference type="KEGG" id="rsi:Runsl_3801"/>
<protein>
    <submittedName>
        <fullName evidence="1">Uncharacterized protein</fullName>
    </submittedName>
</protein>
<name>A0A7U4E7G9_RUNSL</name>
<sequence length="58" mass="5981">MPKGISGIRANDALQGIFSRRSSTWVLLFQVTLAGDVLGVTMGEGLVVAVGEATTDAC</sequence>
<organism evidence="1 2">
    <name type="scientific">Runella slithyformis (strain ATCC 29530 / DSM 19594 / LMG 11500 / NCIMB 11436 / LSU 4)</name>
    <dbReference type="NCBI Taxonomy" id="761193"/>
    <lineage>
        <taxon>Bacteria</taxon>
        <taxon>Pseudomonadati</taxon>
        <taxon>Bacteroidota</taxon>
        <taxon>Cytophagia</taxon>
        <taxon>Cytophagales</taxon>
        <taxon>Spirosomataceae</taxon>
        <taxon>Runella</taxon>
    </lineage>
</organism>
<dbReference type="AlphaFoldDB" id="A0A7U4E7G9"/>
<accession>A0A7U4E7G9</accession>
<reference evidence="2" key="1">
    <citation type="submission" date="2011-06" db="EMBL/GenBank/DDBJ databases">
        <title>The complete genome of chromosome of Runella slithyformis DSM 19594.</title>
        <authorList>
            <consortium name="US DOE Joint Genome Institute (JGI-PGF)"/>
            <person name="Lucas S."/>
            <person name="Han J."/>
            <person name="Lapidus A."/>
            <person name="Bruce D."/>
            <person name="Goodwin L."/>
            <person name="Pitluck S."/>
            <person name="Peters L."/>
            <person name="Kyrpides N."/>
            <person name="Mavromatis K."/>
            <person name="Ivanova N."/>
            <person name="Ovchinnikova G."/>
            <person name="Zhang X."/>
            <person name="Misra M."/>
            <person name="Detter J.C."/>
            <person name="Tapia R."/>
            <person name="Han C."/>
            <person name="Land M."/>
            <person name="Hauser L."/>
            <person name="Markowitz V."/>
            <person name="Cheng J.-F."/>
            <person name="Hugenholtz P."/>
            <person name="Woyke T."/>
            <person name="Wu D."/>
            <person name="Tindall B."/>
            <person name="Faehrich R."/>
            <person name="Brambilla E."/>
            <person name="Klenk H.-P."/>
            <person name="Eisen J.A."/>
        </authorList>
    </citation>
    <scope>NUCLEOTIDE SEQUENCE [LARGE SCALE GENOMIC DNA]</scope>
    <source>
        <strain evidence="2">ATCC 29530 / DSM 19594 / LMG 11500 / NCIMB 11436 / LSU 4</strain>
    </source>
</reference>
<proteinExistence type="predicted"/>
<gene>
    <name evidence="1" type="ordered locus">Runsl_3801</name>
</gene>